<dbReference type="InterPro" id="IPR001451">
    <property type="entry name" value="Hexapep"/>
</dbReference>
<dbReference type="EMBL" id="LLEI02000010">
    <property type="protein sequence ID" value="OAJ96177.1"/>
    <property type="molecule type" value="Genomic_DNA"/>
</dbReference>
<dbReference type="Pfam" id="PF14602">
    <property type="entry name" value="Hexapep_2"/>
    <property type="match status" value="1"/>
</dbReference>
<name>A0A177Y5Y8_9VIBR</name>
<comment type="similarity">
    <text evidence="1">Belongs to the transferase hexapeptide repeat family.</text>
</comment>
<dbReference type="InterPro" id="IPR018357">
    <property type="entry name" value="Hexapep_transf_CS"/>
</dbReference>
<dbReference type="SUPFAM" id="SSF51161">
    <property type="entry name" value="Trimeric LpxA-like enzymes"/>
    <property type="match status" value="1"/>
</dbReference>
<protein>
    <submittedName>
        <fullName evidence="5">Transferase</fullName>
    </submittedName>
</protein>
<dbReference type="Gene3D" id="2.160.10.10">
    <property type="entry name" value="Hexapeptide repeat proteins"/>
    <property type="match status" value="1"/>
</dbReference>
<dbReference type="PANTHER" id="PTHR43300">
    <property type="entry name" value="ACETYLTRANSFERASE"/>
    <property type="match status" value="1"/>
</dbReference>
<dbReference type="Proteomes" id="UP000078406">
    <property type="component" value="Unassembled WGS sequence"/>
</dbReference>
<dbReference type="AlphaFoldDB" id="A0A177Y5Y8"/>
<gene>
    <name evidence="5" type="ORF">APB76_01335</name>
</gene>
<evidence type="ECO:0000313" key="5">
    <source>
        <dbReference type="EMBL" id="OAJ96177.1"/>
    </source>
</evidence>
<comment type="caution">
    <text evidence="5">The sequence shown here is derived from an EMBL/GenBank/DDBJ whole genome shotgun (WGS) entry which is preliminary data.</text>
</comment>
<proteinExistence type="inferred from homology"/>
<dbReference type="GO" id="GO:0016746">
    <property type="term" value="F:acyltransferase activity"/>
    <property type="evidence" value="ECO:0007669"/>
    <property type="project" value="UniProtKB-KW"/>
</dbReference>
<dbReference type="Gene3D" id="3.40.50.720">
    <property type="entry name" value="NAD(P)-binding Rossmann-like Domain"/>
    <property type="match status" value="1"/>
</dbReference>
<reference evidence="5 6" key="1">
    <citation type="journal article" date="2016" name="Syst. Appl. Microbiol.">
        <title>Vibrio bivalvicida sp. nov., a novel larval pathogen for bivalve molluscs reared in a hatchery.</title>
        <authorList>
            <person name="Dubert J."/>
            <person name="Romalde J.L."/>
            <person name="Prado S."/>
            <person name="Barja J.L."/>
        </authorList>
    </citation>
    <scope>NUCLEOTIDE SEQUENCE [LARGE SCALE GENOMIC DNA]</scope>
    <source>
        <strain evidence="5 6">605</strain>
    </source>
</reference>
<keyword evidence="3" id="KW-0677">Repeat</keyword>
<accession>A0A177Y5Y8</accession>
<dbReference type="InterPro" id="IPR050179">
    <property type="entry name" value="Trans_hexapeptide_repeat"/>
</dbReference>
<dbReference type="PANTHER" id="PTHR43300:SF4">
    <property type="entry name" value="ACYL-[ACYL-CARRIER-PROTEIN]--UDP-N-ACETYLGLUCOSAMINE O-ACYLTRANSFERASE"/>
    <property type="match status" value="1"/>
</dbReference>
<dbReference type="PROSITE" id="PS00101">
    <property type="entry name" value="HEXAPEP_TRANSFERASES"/>
    <property type="match status" value="1"/>
</dbReference>
<dbReference type="InterPro" id="IPR020019">
    <property type="entry name" value="AcTrfase_PglD-like"/>
</dbReference>
<sequence length="220" mass="24525">MEKKLVIFGLSEIAELAYFYFQNDSQYEVVAFTLDSEFKSVETKCGLPVVNFEDVDKLYPADKYEIFIALSYTKVNSLRKEKYLEAKSKGYRLASYISSKCTDFSSSIGDNCFILEDNTIQPFVTIGNNVTLWSGNHIGHHSEIASHSFISSHVVISGGVKVEEQCFIGVNATLRDHIIIGKKSVVGAGSTILSDVDPQGVYIVKETERSKVPSSRLRKI</sequence>
<evidence type="ECO:0000256" key="1">
    <source>
        <dbReference type="ARBA" id="ARBA00007274"/>
    </source>
</evidence>
<keyword evidence="4" id="KW-0012">Acyltransferase</keyword>
<keyword evidence="2 5" id="KW-0808">Transferase</keyword>
<dbReference type="Pfam" id="PF00132">
    <property type="entry name" value="Hexapep"/>
    <property type="match status" value="1"/>
</dbReference>
<dbReference type="RefSeq" id="WP_054962620.1">
    <property type="nucleotide sequence ID" value="NZ_LLEI02000010.1"/>
</dbReference>
<dbReference type="CDD" id="cd03360">
    <property type="entry name" value="LbH_AT_putative"/>
    <property type="match status" value="1"/>
</dbReference>
<evidence type="ECO:0000256" key="3">
    <source>
        <dbReference type="ARBA" id="ARBA00022737"/>
    </source>
</evidence>
<dbReference type="NCBIfam" id="TIGR03570">
    <property type="entry name" value="NeuD_NnaD"/>
    <property type="match status" value="1"/>
</dbReference>
<organism evidence="5 6">
    <name type="scientific">Vibrio bivalvicida</name>
    <dbReference type="NCBI Taxonomy" id="1276888"/>
    <lineage>
        <taxon>Bacteria</taxon>
        <taxon>Pseudomonadati</taxon>
        <taxon>Pseudomonadota</taxon>
        <taxon>Gammaproteobacteria</taxon>
        <taxon>Vibrionales</taxon>
        <taxon>Vibrionaceae</taxon>
        <taxon>Vibrio</taxon>
        <taxon>Vibrio oreintalis group</taxon>
    </lineage>
</organism>
<evidence type="ECO:0000313" key="6">
    <source>
        <dbReference type="Proteomes" id="UP000078406"/>
    </source>
</evidence>
<evidence type="ECO:0000256" key="4">
    <source>
        <dbReference type="ARBA" id="ARBA00023315"/>
    </source>
</evidence>
<dbReference type="InterPro" id="IPR011004">
    <property type="entry name" value="Trimer_LpxA-like_sf"/>
</dbReference>
<evidence type="ECO:0000256" key="2">
    <source>
        <dbReference type="ARBA" id="ARBA00022679"/>
    </source>
</evidence>